<gene>
    <name evidence="1" type="ORF">CDAR_531201</name>
</gene>
<proteinExistence type="predicted"/>
<name>A0AAV4TW40_9ARAC</name>
<organism evidence="1 2">
    <name type="scientific">Caerostris darwini</name>
    <dbReference type="NCBI Taxonomy" id="1538125"/>
    <lineage>
        <taxon>Eukaryota</taxon>
        <taxon>Metazoa</taxon>
        <taxon>Ecdysozoa</taxon>
        <taxon>Arthropoda</taxon>
        <taxon>Chelicerata</taxon>
        <taxon>Arachnida</taxon>
        <taxon>Araneae</taxon>
        <taxon>Araneomorphae</taxon>
        <taxon>Entelegynae</taxon>
        <taxon>Araneoidea</taxon>
        <taxon>Araneidae</taxon>
        <taxon>Caerostris</taxon>
    </lineage>
</organism>
<accession>A0AAV4TW40</accession>
<comment type="caution">
    <text evidence="1">The sequence shown here is derived from an EMBL/GenBank/DDBJ whole genome shotgun (WGS) entry which is preliminary data.</text>
</comment>
<keyword evidence="2" id="KW-1185">Reference proteome</keyword>
<evidence type="ECO:0000313" key="2">
    <source>
        <dbReference type="Proteomes" id="UP001054837"/>
    </source>
</evidence>
<dbReference type="EMBL" id="BPLQ01010444">
    <property type="protein sequence ID" value="GIY50773.1"/>
    <property type="molecule type" value="Genomic_DNA"/>
</dbReference>
<evidence type="ECO:0000313" key="1">
    <source>
        <dbReference type="EMBL" id="GIY50773.1"/>
    </source>
</evidence>
<dbReference type="Proteomes" id="UP001054837">
    <property type="component" value="Unassembled WGS sequence"/>
</dbReference>
<sequence length="191" mass="21326">MEFCKITVSFFDRSLSRQKVRILQRRQNSATAEVIKLHRLPYRSLLCISKAVKHTSHSLSAHDPCLITLDLVTPLGFQATVVQTINRVELAAESNSFSLRVVPLSVSQPVNKKENMTIPLGGDVVYCSHILYTLRSTPSVTVSPCFRGTELHQAVINLSSPRRDIKLSSLHMANNCLNVPTHECLFETAVQ</sequence>
<dbReference type="AlphaFoldDB" id="A0AAV4TW40"/>
<protein>
    <submittedName>
        <fullName evidence="1">Uncharacterized protein</fullName>
    </submittedName>
</protein>
<reference evidence="1 2" key="1">
    <citation type="submission" date="2021-06" db="EMBL/GenBank/DDBJ databases">
        <title>Caerostris darwini draft genome.</title>
        <authorList>
            <person name="Kono N."/>
            <person name="Arakawa K."/>
        </authorList>
    </citation>
    <scope>NUCLEOTIDE SEQUENCE [LARGE SCALE GENOMIC DNA]</scope>
</reference>